<gene>
    <name evidence="3" type="ORF">CVLEPA_LOCUS11286</name>
</gene>
<dbReference type="Proteomes" id="UP001642483">
    <property type="component" value="Unassembled WGS sequence"/>
</dbReference>
<dbReference type="InterPro" id="IPR002181">
    <property type="entry name" value="Fibrinogen_a/b/g_C_dom"/>
</dbReference>
<dbReference type="PROSITE" id="PS51406">
    <property type="entry name" value="FIBRINOGEN_C_2"/>
    <property type="match status" value="1"/>
</dbReference>
<feature type="domain" description="Fibrinogen C-terminal" evidence="2">
    <location>
        <begin position="56"/>
        <end position="261"/>
    </location>
</feature>
<evidence type="ECO:0000313" key="3">
    <source>
        <dbReference type="EMBL" id="CAK8681046.1"/>
    </source>
</evidence>
<dbReference type="PANTHER" id="PTHR19143:SF327">
    <property type="entry name" value="FI21813P1-RELATED"/>
    <property type="match status" value="1"/>
</dbReference>
<reference evidence="3 4" key="1">
    <citation type="submission" date="2024-02" db="EMBL/GenBank/DDBJ databases">
        <authorList>
            <person name="Daric V."/>
            <person name="Darras S."/>
        </authorList>
    </citation>
    <scope>NUCLEOTIDE SEQUENCE [LARGE SCALE GENOMIC DNA]</scope>
</reference>
<dbReference type="SUPFAM" id="SSF56496">
    <property type="entry name" value="Fibrinogen C-terminal domain-like"/>
    <property type="match status" value="1"/>
</dbReference>
<accession>A0ABP0FNW8</accession>
<dbReference type="InterPro" id="IPR050373">
    <property type="entry name" value="Fibrinogen_C-term_domain"/>
</dbReference>
<sequence length="261" mass="29338">MKRVIKFLLLIFYVTMTNTQQCRQVTTTVCDDVIMKRLQDLEDLMNRLLTSFTATPESPELPTSCSTSSVNGKQLLKSGEEVVCEDGWTVFQRRFDGSVNFQVGWDDYVQGFGDKNGEFWLGLRKIYDMTRCGGCKLHIQLTSFDNETAHADYSSFSIQGPKYDFILKLRGYSGTAGDSLTISHNYLPFSTFDADHDSNGRVNCATLFGRGSGGWWFHTCGSSALNAAWGPSEGFLHNIIWKSWKGSNEALKGTKMMLRCD</sequence>
<organism evidence="3 4">
    <name type="scientific">Clavelina lepadiformis</name>
    <name type="common">Light-bulb sea squirt</name>
    <name type="synonym">Ascidia lepadiformis</name>
    <dbReference type="NCBI Taxonomy" id="159417"/>
    <lineage>
        <taxon>Eukaryota</taxon>
        <taxon>Metazoa</taxon>
        <taxon>Chordata</taxon>
        <taxon>Tunicata</taxon>
        <taxon>Ascidiacea</taxon>
        <taxon>Aplousobranchia</taxon>
        <taxon>Clavelinidae</taxon>
        <taxon>Clavelina</taxon>
    </lineage>
</organism>
<name>A0ABP0FNW8_CLALP</name>
<dbReference type="InterPro" id="IPR014716">
    <property type="entry name" value="Fibrinogen_a/b/g_C_1"/>
</dbReference>
<comment type="caution">
    <text evidence="3">The sequence shown here is derived from an EMBL/GenBank/DDBJ whole genome shotgun (WGS) entry which is preliminary data.</text>
</comment>
<dbReference type="SMART" id="SM00186">
    <property type="entry name" value="FBG"/>
    <property type="match status" value="1"/>
</dbReference>
<evidence type="ECO:0000256" key="1">
    <source>
        <dbReference type="SAM" id="SignalP"/>
    </source>
</evidence>
<keyword evidence="1" id="KW-0732">Signal</keyword>
<dbReference type="PANTHER" id="PTHR19143">
    <property type="entry name" value="FIBRINOGEN/TENASCIN/ANGIOPOEITIN"/>
    <property type="match status" value="1"/>
</dbReference>
<evidence type="ECO:0000259" key="2">
    <source>
        <dbReference type="PROSITE" id="PS51406"/>
    </source>
</evidence>
<dbReference type="InterPro" id="IPR036056">
    <property type="entry name" value="Fibrinogen-like_C"/>
</dbReference>
<proteinExistence type="predicted"/>
<dbReference type="CDD" id="cd00087">
    <property type="entry name" value="FReD"/>
    <property type="match status" value="1"/>
</dbReference>
<feature type="signal peptide" evidence="1">
    <location>
        <begin position="1"/>
        <end position="19"/>
    </location>
</feature>
<keyword evidence="4" id="KW-1185">Reference proteome</keyword>
<feature type="chain" id="PRO_5046496707" description="Fibrinogen C-terminal domain-containing protein" evidence="1">
    <location>
        <begin position="20"/>
        <end position="261"/>
    </location>
</feature>
<dbReference type="Pfam" id="PF00147">
    <property type="entry name" value="Fibrinogen_C"/>
    <property type="match status" value="1"/>
</dbReference>
<evidence type="ECO:0000313" key="4">
    <source>
        <dbReference type="Proteomes" id="UP001642483"/>
    </source>
</evidence>
<dbReference type="EMBL" id="CAWYQH010000079">
    <property type="protein sequence ID" value="CAK8681046.1"/>
    <property type="molecule type" value="Genomic_DNA"/>
</dbReference>
<protein>
    <recommendedName>
        <fullName evidence="2">Fibrinogen C-terminal domain-containing protein</fullName>
    </recommendedName>
</protein>
<dbReference type="Gene3D" id="3.90.215.10">
    <property type="entry name" value="Gamma Fibrinogen, chain A, domain 1"/>
    <property type="match status" value="1"/>
</dbReference>